<dbReference type="InterPro" id="IPR012338">
    <property type="entry name" value="Beta-lactam/transpept-like"/>
</dbReference>
<dbReference type="PANTHER" id="PTHR46825">
    <property type="entry name" value="D-ALANYL-D-ALANINE-CARBOXYPEPTIDASE/ENDOPEPTIDASE AMPH"/>
    <property type="match status" value="1"/>
</dbReference>
<reference evidence="3" key="1">
    <citation type="submission" date="2025-08" db="UniProtKB">
        <authorList>
            <consortium name="RefSeq"/>
        </authorList>
    </citation>
    <scope>IDENTIFICATION</scope>
</reference>
<sequence length="451" mass="49849">MATSAEVHVMPTIFCIDLLTRLFKRRRMLGRRNLTWDTPVRHILGEEFELCDDMRTQQTSLRDILAHKVGIPGYFGGFLTGFNMTRRQLIRKLRHLPASHPFRTHYIYNNYMYMLAGYIAEAIDDTGSTWEQLVRSRIFRPLRMTSAVFVDTSEHRWEGFAMPHIHSGGATIPIDPEALFNVAPGGAAGSICTNIIDMTKWVRFHLGTGATPGGEQLVDSTLLADTHTEQFNIPLKRLATFQGRPEFPVAISRFAYDLGWTTGLYRGYERVYHGGNIFGYDSQLWLLPGLNAGIVVLTNGPNDAAAVRAIETILYYTTDLLAGETTWLNATTACSFPAPWGKVGAATAPPDDEQDEGAEHERPLADYVGRYGHYGLGSQEIDTAVYFRSSSSSASGSDVTQLVIPWMSPDVETVFLRDLDVDAVATATGVALRAAVVCVVVVMATVASLLM</sequence>
<keyword evidence="2" id="KW-1185">Reference proteome</keyword>
<protein>
    <submittedName>
        <fullName evidence="3">Penicillin-binding protein 4-like</fullName>
    </submittedName>
</protein>
<evidence type="ECO:0000259" key="1">
    <source>
        <dbReference type="Pfam" id="PF00144"/>
    </source>
</evidence>
<gene>
    <name evidence="3" type="primary">LOC106819093</name>
</gene>
<evidence type="ECO:0000313" key="3">
    <source>
        <dbReference type="RefSeq" id="XP_014679238.1"/>
    </source>
</evidence>
<name>A0ABM1F467_PRICU</name>
<dbReference type="InterPro" id="IPR050491">
    <property type="entry name" value="AmpC-like"/>
</dbReference>
<evidence type="ECO:0000313" key="2">
    <source>
        <dbReference type="Proteomes" id="UP000695022"/>
    </source>
</evidence>
<feature type="domain" description="Beta-lactamase-related" evidence="1">
    <location>
        <begin position="31"/>
        <end position="305"/>
    </location>
</feature>
<dbReference type="InterPro" id="IPR001466">
    <property type="entry name" value="Beta-lactam-related"/>
</dbReference>
<dbReference type="RefSeq" id="XP_014679238.1">
    <property type="nucleotide sequence ID" value="XM_014823752.1"/>
</dbReference>
<dbReference type="Proteomes" id="UP000695022">
    <property type="component" value="Unplaced"/>
</dbReference>
<accession>A0ABM1F467</accession>
<proteinExistence type="predicted"/>
<dbReference type="PANTHER" id="PTHR46825:SF15">
    <property type="entry name" value="BETA-LACTAMASE-RELATED DOMAIN-CONTAINING PROTEIN"/>
    <property type="match status" value="1"/>
</dbReference>
<organism evidence="2 3">
    <name type="scientific">Priapulus caudatus</name>
    <name type="common">Priapulid worm</name>
    <dbReference type="NCBI Taxonomy" id="37621"/>
    <lineage>
        <taxon>Eukaryota</taxon>
        <taxon>Metazoa</taxon>
        <taxon>Ecdysozoa</taxon>
        <taxon>Scalidophora</taxon>
        <taxon>Priapulida</taxon>
        <taxon>Priapulimorpha</taxon>
        <taxon>Priapulimorphida</taxon>
        <taxon>Priapulidae</taxon>
        <taxon>Priapulus</taxon>
    </lineage>
</organism>
<dbReference type="Gene3D" id="3.40.710.10">
    <property type="entry name" value="DD-peptidase/beta-lactamase superfamily"/>
    <property type="match status" value="1"/>
</dbReference>
<dbReference type="SUPFAM" id="SSF56601">
    <property type="entry name" value="beta-lactamase/transpeptidase-like"/>
    <property type="match status" value="1"/>
</dbReference>
<dbReference type="Pfam" id="PF00144">
    <property type="entry name" value="Beta-lactamase"/>
    <property type="match status" value="1"/>
</dbReference>
<dbReference type="GeneID" id="106819093"/>